<dbReference type="EMBL" id="NRSZ01000957">
    <property type="protein sequence ID" value="PNY24179.1"/>
    <property type="molecule type" value="Genomic_DNA"/>
</dbReference>
<dbReference type="OrthoDB" id="432970at2759"/>
<proteinExistence type="predicted"/>
<organism evidence="2 3">
    <name type="scientific">Tolypocladium capitatum</name>
    <dbReference type="NCBI Taxonomy" id="45235"/>
    <lineage>
        <taxon>Eukaryota</taxon>
        <taxon>Fungi</taxon>
        <taxon>Dikarya</taxon>
        <taxon>Ascomycota</taxon>
        <taxon>Pezizomycotina</taxon>
        <taxon>Sordariomycetes</taxon>
        <taxon>Hypocreomycetidae</taxon>
        <taxon>Hypocreales</taxon>
        <taxon>Ophiocordycipitaceae</taxon>
        <taxon>Tolypocladium</taxon>
    </lineage>
</organism>
<name>A0A2K3Q9F4_9HYPO</name>
<keyword evidence="2" id="KW-0378">Hydrolase</keyword>
<feature type="region of interest" description="Disordered" evidence="1">
    <location>
        <begin position="1"/>
        <end position="52"/>
    </location>
</feature>
<evidence type="ECO:0000256" key="1">
    <source>
        <dbReference type="SAM" id="MobiDB-lite"/>
    </source>
</evidence>
<evidence type="ECO:0000313" key="2">
    <source>
        <dbReference type="EMBL" id="PNY24179.1"/>
    </source>
</evidence>
<dbReference type="AlphaFoldDB" id="A0A2K3Q9F4"/>
<sequence>MRQVLYHKADWPSHKQACGKPDGSAEPPSAARSSSAASALSPPKGLDGGISKPFSRLDDDTWLHGRSENDVYRLLIDACRLRAEDAYSFEGSPQHDSIYAGAPDGRRGFARFLDRAATRRGLLPRWWTPEKRAACERLGMDASQWHDLRCAVKKSDIIDHYGDTRFPMQLRMV</sequence>
<reference evidence="2 3" key="1">
    <citation type="submission" date="2017-08" db="EMBL/GenBank/DDBJ databases">
        <title>Harnessing the power of phylogenomics to disentangle the directionality and signatures of interkingdom host jumping in the parasitic fungal genus Tolypocladium.</title>
        <authorList>
            <person name="Quandt C.A."/>
            <person name="Patterson W."/>
            <person name="Spatafora J.W."/>
        </authorList>
    </citation>
    <scope>NUCLEOTIDE SEQUENCE [LARGE SCALE GENOMIC DNA]</scope>
    <source>
        <strain evidence="2 3">CBS 113982</strain>
    </source>
</reference>
<comment type="caution">
    <text evidence="2">The sequence shown here is derived from an EMBL/GenBank/DDBJ whole genome shotgun (WGS) entry which is preliminary data.</text>
</comment>
<keyword evidence="3" id="KW-1185">Reference proteome</keyword>
<dbReference type="GO" id="GO:0016787">
    <property type="term" value="F:hydrolase activity"/>
    <property type="evidence" value="ECO:0007669"/>
    <property type="project" value="UniProtKB-KW"/>
</dbReference>
<gene>
    <name evidence="2" type="ORF">TCAP_05882</name>
</gene>
<dbReference type="STRING" id="45235.A0A2K3Q9F4"/>
<evidence type="ECO:0000313" key="3">
    <source>
        <dbReference type="Proteomes" id="UP000236621"/>
    </source>
</evidence>
<dbReference type="Proteomes" id="UP000236621">
    <property type="component" value="Unassembled WGS sequence"/>
</dbReference>
<protein>
    <submittedName>
        <fullName evidence="2">Fatty-acid amide hydrolase</fullName>
    </submittedName>
</protein>
<accession>A0A2K3Q9F4</accession>
<feature type="compositionally biased region" description="Low complexity" evidence="1">
    <location>
        <begin position="24"/>
        <end position="43"/>
    </location>
</feature>